<gene>
    <name evidence="2" type="ORF">DFR70_12819</name>
</gene>
<dbReference type="RefSeq" id="WP_040736244.1">
    <property type="nucleotide sequence ID" value="NZ_QJKF01000028.1"/>
</dbReference>
<dbReference type="Proteomes" id="UP000247569">
    <property type="component" value="Unassembled WGS sequence"/>
</dbReference>
<dbReference type="PANTHER" id="PTHR33371">
    <property type="entry name" value="INTERMEMBRANE PHOSPHOLIPID TRANSPORT SYSTEM BINDING PROTEIN MLAD-RELATED"/>
    <property type="match status" value="1"/>
</dbReference>
<organism evidence="2 3">
    <name type="scientific">Nocardia tenerifensis</name>
    <dbReference type="NCBI Taxonomy" id="228006"/>
    <lineage>
        <taxon>Bacteria</taxon>
        <taxon>Bacillati</taxon>
        <taxon>Actinomycetota</taxon>
        <taxon>Actinomycetes</taxon>
        <taxon>Mycobacteriales</taxon>
        <taxon>Nocardiaceae</taxon>
        <taxon>Nocardia</taxon>
    </lineage>
</organism>
<dbReference type="Pfam" id="PF02470">
    <property type="entry name" value="MlaD"/>
    <property type="match status" value="1"/>
</dbReference>
<dbReference type="AlphaFoldDB" id="A0A318JRY6"/>
<proteinExistence type="predicted"/>
<name>A0A318JRY6_9NOCA</name>
<dbReference type="GO" id="GO:0005576">
    <property type="term" value="C:extracellular region"/>
    <property type="evidence" value="ECO:0007669"/>
    <property type="project" value="TreeGrafter"/>
</dbReference>
<protein>
    <submittedName>
        <fullName evidence="2">Phospholipid/cholesterol/gamma-HCH transport system substrate-binding protein</fullName>
    </submittedName>
</protein>
<evidence type="ECO:0000313" key="2">
    <source>
        <dbReference type="EMBL" id="PXX53306.1"/>
    </source>
</evidence>
<dbReference type="OrthoDB" id="4371474at2"/>
<feature type="domain" description="Mce/MlaD" evidence="1">
    <location>
        <begin position="36"/>
        <end position="110"/>
    </location>
</feature>
<dbReference type="PANTHER" id="PTHR33371:SF16">
    <property type="entry name" value="MCE-FAMILY PROTEIN MCE3F"/>
    <property type="match status" value="1"/>
</dbReference>
<dbReference type="InterPro" id="IPR003399">
    <property type="entry name" value="Mce/MlaD"/>
</dbReference>
<comment type="caution">
    <text evidence="2">The sequence shown here is derived from an EMBL/GenBank/DDBJ whole genome shotgun (WGS) entry which is preliminary data.</text>
</comment>
<evidence type="ECO:0000259" key="1">
    <source>
        <dbReference type="Pfam" id="PF02470"/>
    </source>
</evidence>
<evidence type="ECO:0000313" key="3">
    <source>
        <dbReference type="Proteomes" id="UP000247569"/>
    </source>
</evidence>
<dbReference type="EMBL" id="QJKF01000028">
    <property type="protein sequence ID" value="PXX53306.1"/>
    <property type="molecule type" value="Genomic_DNA"/>
</dbReference>
<reference evidence="2 3" key="1">
    <citation type="submission" date="2018-05" db="EMBL/GenBank/DDBJ databases">
        <title>Genomic Encyclopedia of Type Strains, Phase IV (KMG-IV): sequencing the most valuable type-strain genomes for metagenomic binning, comparative biology and taxonomic classification.</title>
        <authorList>
            <person name="Goeker M."/>
        </authorList>
    </citation>
    <scope>NUCLEOTIDE SEQUENCE [LARGE SCALE GENOMIC DNA]</scope>
    <source>
        <strain evidence="2 3">DSM 44704</strain>
    </source>
</reference>
<dbReference type="InterPro" id="IPR052336">
    <property type="entry name" value="MlaD_Phospholipid_Transporter"/>
</dbReference>
<keyword evidence="3" id="KW-1185">Reference proteome</keyword>
<accession>A0A318JRY6</accession>
<sequence>MKLSGPVSLVLLLVLTGVCAAYLTVGVLDLDPRRTTNTVTVLMDSSGGLMQTSQVDLRGMRIGRVRAITATGTGLAVRLELDAKYRVPIGSEVRVSNLSAAGEQFMDFRPTGMAGPYLTDGSVVPARQVRVATTVSEALAKLDVLNAQIDPAKIERLAAILSQGYAGREREIATLTKALTMTAQLLHDKRDAITRLYLNGQALAENFDGYGPVIGGWAADFTEVLPEAVHLIKSFQGYSYAGEQVWDEPLGPLVQKIDQYLAVLGPDLAHIATALRPSTSVLKPVRVDAGSIIDLLSAVFPGNGTARVTLDVPK</sequence>